<dbReference type="GO" id="GO:0005829">
    <property type="term" value="C:cytosol"/>
    <property type="evidence" value="ECO:0007669"/>
    <property type="project" value="TreeGrafter"/>
</dbReference>
<dbReference type="InterPro" id="IPR012318">
    <property type="entry name" value="HTH_CRP"/>
</dbReference>
<evidence type="ECO:0000313" key="6">
    <source>
        <dbReference type="EMBL" id="MBG9389784.1"/>
    </source>
</evidence>
<reference evidence="6" key="1">
    <citation type="submission" date="2020-11" db="EMBL/GenBank/DDBJ databases">
        <title>Bacterial whole genome sequence for Caenimonas sp. DR4.4.</title>
        <authorList>
            <person name="Le V."/>
            <person name="Ko S.-R."/>
            <person name="Ahn C.-Y."/>
            <person name="Oh H.-M."/>
        </authorList>
    </citation>
    <scope>NUCLEOTIDE SEQUENCE</scope>
    <source>
        <strain evidence="6">DR4.4</strain>
    </source>
</reference>
<dbReference type="SUPFAM" id="SSF46785">
    <property type="entry name" value="Winged helix' DNA-binding domain"/>
    <property type="match status" value="1"/>
</dbReference>
<dbReference type="PANTHER" id="PTHR24567:SF68">
    <property type="entry name" value="DNA-BINDING TRANSCRIPTIONAL DUAL REGULATOR CRP"/>
    <property type="match status" value="1"/>
</dbReference>
<keyword evidence="2" id="KW-0238">DNA-binding</keyword>
<dbReference type="SMART" id="SM00419">
    <property type="entry name" value="HTH_CRP"/>
    <property type="match status" value="1"/>
</dbReference>
<evidence type="ECO:0000259" key="5">
    <source>
        <dbReference type="PROSITE" id="PS51063"/>
    </source>
</evidence>
<keyword evidence="1" id="KW-0805">Transcription regulation</keyword>
<dbReference type="PANTHER" id="PTHR24567">
    <property type="entry name" value="CRP FAMILY TRANSCRIPTIONAL REGULATORY PROTEIN"/>
    <property type="match status" value="1"/>
</dbReference>
<gene>
    <name evidence="6" type="ORF">I5803_17270</name>
</gene>
<dbReference type="PROSITE" id="PS50042">
    <property type="entry name" value="CNMP_BINDING_3"/>
    <property type="match status" value="1"/>
</dbReference>
<dbReference type="InterPro" id="IPR050397">
    <property type="entry name" value="Env_Response_Regulators"/>
</dbReference>
<evidence type="ECO:0000313" key="7">
    <source>
        <dbReference type="Proteomes" id="UP000651050"/>
    </source>
</evidence>
<dbReference type="InterPro" id="IPR014710">
    <property type="entry name" value="RmlC-like_jellyroll"/>
</dbReference>
<dbReference type="InterPro" id="IPR000595">
    <property type="entry name" value="cNMP-bd_dom"/>
</dbReference>
<dbReference type="InterPro" id="IPR036388">
    <property type="entry name" value="WH-like_DNA-bd_sf"/>
</dbReference>
<dbReference type="EMBL" id="JADWYS010000001">
    <property type="protein sequence ID" value="MBG9389784.1"/>
    <property type="molecule type" value="Genomic_DNA"/>
</dbReference>
<keyword evidence="3" id="KW-0804">Transcription</keyword>
<evidence type="ECO:0000259" key="4">
    <source>
        <dbReference type="PROSITE" id="PS50042"/>
    </source>
</evidence>
<protein>
    <submittedName>
        <fullName evidence="6">Crp/Fnr family transcriptional regulator</fullName>
    </submittedName>
</protein>
<sequence length="234" mass="25627">MPVPQLVLNQLPLLAGLPQVTLAHLAQQCSERAFAKREVVLQKGSEGGALCFLIEGRLQGVDFTVDGREVGLYFVNPGDYFGDIAVIDGETQPVYVTAVSRSRVVFVPRDLIRPILFAHAKLAEVLCTSLSQRVRQLSGQRRILGMVNPVQRVCAQLELMMVVAPDSAWVRNAPTHQELAIMINASRETVTRVFQLLQSRGVVERSGNDLRVDNTDFIRDVASGRKPADGPAAA</sequence>
<dbReference type="Proteomes" id="UP000651050">
    <property type="component" value="Unassembled WGS sequence"/>
</dbReference>
<feature type="domain" description="Cyclic nucleotide-binding" evidence="4">
    <location>
        <begin position="13"/>
        <end position="133"/>
    </location>
</feature>
<dbReference type="RefSeq" id="WP_196987560.1">
    <property type="nucleotide sequence ID" value="NZ_JADWYS010000001.1"/>
</dbReference>
<name>A0A931H6W3_9BURK</name>
<evidence type="ECO:0000256" key="1">
    <source>
        <dbReference type="ARBA" id="ARBA00023015"/>
    </source>
</evidence>
<dbReference type="SUPFAM" id="SSF51206">
    <property type="entry name" value="cAMP-binding domain-like"/>
    <property type="match status" value="1"/>
</dbReference>
<dbReference type="InterPro" id="IPR036390">
    <property type="entry name" value="WH_DNA-bd_sf"/>
</dbReference>
<dbReference type="InterPro" id="IPR018490">
    <property type="entry name" value="cNMP-bd_dom_sf"/>
</dbReference>
<dbReference type="Gene3D" id="1.10.10.10">
    <property type="entry name" value="Winged helix-like DNA-binding domain superfamily/Winged helix DNA-binding domain"/>
    <property type="match status" value="1"/>
</dbReference>
<dbReference type="GO" id="GO:0003700">
    <property type="term" value="F:DNA-binding transcription factor activity"/>
    <property type="evidence" value="ECO:0007669"/>
    <property type="project" value="TreeGrafter"/>
</dbReference>
<comment type="caution">
    <text evidence="6">The sequence shown here is derived from an EMBL/GenBank/DDBJ whole genome shotgun (WGS) entry which is preliminary data.</text>
</comment>
<dbReference type="Pfam" id="PF13545">
    <property type="entry name" value="HTH_Crp_2"/>
    <property type="match status" value="1"/>
</dbReference>
<organism evidence="6 7">
    <name type="scientific">Caenimonas aquaedulcis</name>
    <dbReference type="NCBI Taxonomy" id="2793270"/>
    <lineage>
        <taxon>Bacteria</taxon>
        <taxon>Pseudomonadati</taxon>
        <taxon>Pseudomonadota</taxon>
        <taxon>Betaproteobacteria</taxon>
        <taxon>Burkholderiales</taxon>
        <taxon>Comamonadaceae</taxon>
        <taxon>Caenimonas</taxon>
    </lineage>
</organism>
<dbReference type="Gene3D" id="2.60.120.10">
    <property type="entry name" value="Jelly Rolls"/>
    <property type="match status" value="1"/>
</dbReference>
<dbReference type="PROSITE" id="PS51063">
    <property type="entry name" value="HTH_CRP_2"/>
    <property type="match status" value="1"/>
</dbReference>
<dbReference type="Pfam" id="PF00027">
    <property type="entry name" value="cNMP_binding"/>
    <property type="match status" value="1"/>
</dbReference>
<dbReference type="GO" id="GO:0003677">
    <property type="term" value="F:DNA binding"/>
    <property type="evidence" value="ECO:0007669"/>
    <property type="project" value="UniProtKB-KW"/>
</dbReference>
<accession>A0A931H6W3</accession>
<dbReference type="SMART" id="SM00100">
    <property type="entry name" value="cNMP"/>
    <property type="match status" value="1"/>
</dbReference>
<proteinExistence type="predicted"/>
<evidence type="ECO:0000256" key="2">
    <source>
        <dbReference type="ARBA" id="ARBA00023125"/>
    </source>
</evidence>
<dbReference type="CDD" id="cd00038">
    <property type="entry name" value="CAP_ED"/>
    <property type="match status" value="1"/>
</dbReference>
<dbReference type="AlphaFoldDB" id="A0A931H6W3"/>
<feature type="domain" description="HTH crp-type" evidence="5">
    <location>
        <begin position="147"/>
        <end position="216"/>
    </location>
</feature>
<keyword evidence="7" id="KW-1185">Reference proteome</keyword>
<evidence type="ECO:0000256" key="3">
    <source>
        <dbReference type="ARBA" id="ARBA00023163"/>
    </source>
</evidence>